<evidence type="ECO:0000259" key="12">
    <source>
        <dbReference type="PROSITE" id="PS51163"/>
    </source>
</evidence>
<dbReference type="PROSITE" id="PS51163">
    <property type="entry name" value="YRDC"/>
    <property type="match status" value="1"/>
</dbReference>
<dbReference type="GO" id="GO:0005737">
    <property type="term" value="C:cytoplasm"/>
    <property type="evidence" value="ECO:0007669"/>
    <property type="project" value="UniProtKB-SubCell"/>
</dbReference>
<evidence type="ECO:0000256" key="6">
    <source>
        <dbReference type="ARBA" id="ARBA00022694"/>
    </source>
</evidence>
<dbReference type="Pfam" id="PF01300">
    <property type="entry name" value="Sua5_yciO_yrdC"/>
    <property type="match status" value="1"/>
</dbReference>
<reference evidence="13 14" key="1">
    <citation type="journal article" date="2016" name="Nat. Commun.">
        <title>Thousands of microbial genomes shed light on interconnected biogeochemical processes in an aquifer system.</title>
        <authorList>
            <person name="Anantharaman K."/>
            <person name="Brown C.T."/>
            <person name="Hug L.A."/>
            <person name="Sharon I."/>
            <person name="Castelle C.J."/>
            <person name="Probst A.J."/>
            <person name="Thomas B.C."/>
            <person name="Singh A."/>
            <person name="Wilkins M.J."/>
            <person name="Karaoz U."/>
            <person name="Brodie E.L."/>
            <person name="Williams K.H."/>
            <person name="Hubbard S.S."/>
            <person name="Banfield J.F."/>
        </authorList>
    </citation>
    <scope>NUCLEOTIDE SEQUENCE [LARGE SCALE GENOMIC DNA]</scope>
</reference>
<evidence type="ECO:0000313" key="14">
    <source>
        <dbReference type="Proteomes" id="UP000176650"/>
    </source>
</evidence>
<keyword evidence="5" id="KW-0808">Transferase</keyword>
<comment type="subcellular location">
    <subcellularLocation>
        <location evidence="1">Cytoplasm</location>
    </subcellularLocation>
</comment>
<dbReference type="GO" id="GO:0061710">
    <property type="term" value="F:L-threonylcarbamoyladenylate synthase"/>
    <property type="evidence" value="ECO:0007669"/>
    <property type="project" value="UniProtKB-EC"/>
</dbReference>
<proteinExistence type="inferred from homology"/>
<dbReference type="EC" id="2.7.7.87" evidence="3"/>
<feature type="domain" description="YrdC-like" evidence="12">
    <location>
        <begin position="2"/>
        <end position="188"/>
    </location>
</feature>
<comment type="catalytic activity">
    <reaction evidence="11">
        <text>L-threonine + hydrogencarbonate + ATP = L-threonylcarbamoyladenylate + diphosphate + H2O</text>
        <dbReference type="Rhea" id="RHEA:36407"/>
        <dbReference type="ChEBI" id="CHEBI:15377"/>
        <dbReference type="ChEBI" id="CHEBI:17544"/>
        <dbReference type="ChEBI" id="CHEBI:30616"/>
        <dbReference type="ChEBI" id="CHEBI:33019"/>
        <dbReference type="ChEBI" id="CHEBI:57926"/>
        <dbReference type="ChEBI" id="CHEBI:73682"/>
        <dbReference type="EC" id="2.7.7.87"/>
    </reaction>
</comment>
<keyword evidence="9" id="KW-0067">ATP-binding</keyword>
<dbReference type="GO" id="GO:0008033">
    <property type="term" value="P:tRNA processing"/>
    <property type="evidence" value="ECO:0007669"/>
    <property type="project" value="UniProtKB-KW"/>
</dbReference>
<dbReference type="PANTHER" id="PTHR17490">
    <property type="entry name" value="SUA5"/>
    <property type="match status" value="1"/>
</dbReference>
<accession>A0A1F5BTV7</accession>
<evidence type="ECO:0000256" key="3">
    <source>
        <dbReference type="ARBA" id="ARBA00012584"/>
    </source>
</evidence>
<dbReference type="Proteomes" id="UP000176650">
    <property type="component" value="Unassembled WGS sequence"/>
</dbReference>
<dbReference type="AlphaFoldDB" id="A0A1F5BTV7"/>
<keyword evidence="8" id="KW-0547">Nucleotide-binding</keyword>
<comment type="similarity">
    <text evidence="2">Belongs to the SUA5 family.</text>
</comment>
<dbReference type="GO" id="GO:0005524">
    <property type="term" value="F:ATP binding"/>
    <property type="evidence" value="ECO:0007669"/>
    <property type="project" value="UniProtKB-KW"/>
</dbReference>
<evidence type="ECO:0000256" key="7">
    <source>
        <dbReference type="ARBA" id="ARBA00022695"/>
    </source>
</evidence>
<dbReference type="InterPro" id="IPR050156">
    <property type="entry name" value="TC-AMP_synthase_SUA5"/>
</dbReference>
<dbReference type="Gene3D" id="3.90.870.10">
    <property type="entry name" value="DHBP synthase"/>
    <property type="match status" value="1"/>
</dbReference>
<name>A0A1F5BTV7_9BACT</name>
<dbReference type="STRING" id="1797298.A2988_01060"/>
<dbReference type="InterPro" id="IPR006070">
    <property type="entry name" value="Sua5-like_dom"/>
</dbReference>
<keyword evidence="6" id="KW-0819">tRNA processing</keyword>
<organism evidence="13 14">
    <name type="scientific">Candidatus Azambacteria bacterium RIFCSPLOWO2_01_FULL_46_25</name>
    <dbReference type="NCBI Taxonomy" id="1797298"/>
    <lineage>
        <taxon>Bacteria</taxon>
        <taxon>Candidatus Azamiibacteriota</taxon>
    </lineage>
</organism>
<protein>
    <recommendedName>
        <fullName evidence="10">L-threonylcarbamoyladenylate synthase</fullName>
        <ecNumber evidence="3">2.7.7.87</ecNumber>
    </recommendedName>
    <alternativeName>
        <fullName evidence="10">L-threonylcarbamoyladenylate synthase</fullName>
    </alternativeName>
</protein>
<dbReference type="SUPFAM" id="SSF55821">
    <property type="entry name" value="YrdC/RibB"/>
    <property type="match status" value="1"/>
</dbReference>
<dbReference type="PANTHER" id="PTHR17490:SF16">
    <property type="entry name" value="THREONYLCARBAMOYL-AMP SYNTHASE"/>
    <property type="match status" value="1"/>
</dbReference>
<comment type="caution">
    <text evidence="13">The sequence shown here is derived from an EMBL/GenBank/DDBJ whole genome shotgun (WGS) entry which is preliminary data.</text>
</comment>
<dbReference type="InterPro" id="IPR017945">
    <property type="entry name" value="DHBP_synth_RibB-like_a/b_dom"/>
</dbReference>
<dbReference type="GO" id="GO:0003725">
    <property type="term" value="F:double-stranded RNA binding"/>
    <property type="evidence" value="ECO:0007669"/>
    <property type="project" value="InterPro"/>
</dbReference>
<evidence type="ECO:0000256" key="8">
    <source>
        <dbReference type="ARBA" id="ARBA00022741"/>
    </source>
</evidence>
<keyword evidence="7" id="KW-0548">Nucleotidyltransferase</keyword>
<gene>
    <name evidence="13" type="ORF">A2988_01060</name>
</gene>
<evidence type="ECO:0000256" key="10">
    <source>
        <dbReference type="ARBA" id="ARBA00029774"/>
    </source>
</evidence>
<evidence type="ECO:0000256" key="11">
    <source>
        <dbReference type="ARBA" id="ARBA00048366"/>
    </source>
</evidence>
<evidence type="ECO:0000256" key="4">
    <source>
        <dbReference type="ARBA" id="ARBA00022490"/>
    </source>
</evidence>
<evidence type="ECO:0000256" key="5">
    <source>
        <dbReference type="ARBA" id="ARBA00022679"/>
    </source>
</evidence>
<evidence type="ECO:0000256" key="9">
    <source>
        <dbReference type="ARBA" id="ARBA00022840"/>
    </source>
</evidence>
<evidence type="ECO:0000256" key="2">
    <source>
        <dbReference type="ARBA" id="ARBA00007663"/>
    </source>
</evidence>
<dbReference type="GO" id="GO:0006450">
    <property type="term" value="P:regulation of translational fidelity"/>
    <property type="evidence" value="ECO:0007669"/>
    <property type="project" value="TreeGrafter"/>
</dbReference>
<dbReference type="EMBL" id="MEYS01000002">
    <property type="protein sequence ID" value="OGD34059.1"/>
    <property type="molecule type" value="Genomic_DNA"/>
</dbReference>
<evidence type="ECO:0000313" key="13">
    <source>
        <dbReference type="EMBL" id="OGD34059.1"/>
    </source>
</evidence>
<dbReference type="NCBIfam" id="TIGR00057">
    <property type="entry name" value="L-threonylcarbamoyladenylate synthase"/>
    <property type="match status" value="1"/>
</dbReference>
<dbReference type="GO" id="GO:0000049">
    <property type="term" value="F:tRNA binding"/>
    <property type="evidence" value="ECO:0007669"/>
    <property type="project" value="TreeGrafter"/>
</dbReference>
<evidence type="ECO:0000256" key="1">
    <source>
        <dbReference type="ARBA" id="ARBA00004496"/>
    </source>
</evidence>
<sequence length="189" mass="20602">MKRFLREKPENVLTAGGIGIMPTDTLYGLVGSAFSKKAVARIFKIKKRNPKKPLIVLIGSTADLRRFCIRIDKKTGNILSRFWPGNVSVILSCPHRRFAYLHRGTKTLAFRLPGKKSLRALLAKTGPLVAPSANPEGLPPATTVKEARAYFGGNIDFYISAGKRVASKPSTLVSVRDGNIVMVRQGNGA</sequence>
<keyword evidence="4" id="KW-0963">Cytoplasm</keyword>